<evidence type="ECO:0000313" key="1">
    <source>
        <dbReference type="EMBL" id="CAG8778112.1"/>
    </source>
</evidence>
<comment type="caution">
    <text evidence="1">The sequence shown here is derived from an EMBL/GenBank/DDBJ whole genome shotgun (WGS) entry which is preliminary data.</text>
</comment>
<dbReference type="EMBL" id="CAJVQC010043731">
    <property type="protein sequence ID" value="CAG8778112.1"/>
    <property type="molecule type" value="Genomic_DNA"/>
</dbReference>
<protein>
    <submittedName>
        <fullName evidence="1">18887_t:CDS:1</fullName>
    </submittedName>
</protein>
<feature type="non-terminal residue" evidence="1">
    <location>
        <position position="1"/>
    </location>
</feature>
<name>A0ACA9R5V4_9GLOM</name>
<reference evidence="1" key="1">
    <citation type="submission" date="2021-06" db="EMBL/GenBank/DDBJ databases">
        <authorList>
            <person name="Kallberg Y."/>
            <person name="Tangrot J."/>
            <person name="Rosling A."/>
        </authorList>
    </citation>
    <scope>NUCLEOTIDE SEQUENCE</scope>
    <source>
        <strain evidence="1">MA461A</strain>
    </source>
</reference>
<accession>A0ACA9R5V4</accession>
<evidence type="ECO:0000313" key="2">
    <source>
        <dbReference type="Proteomes" id="UP000789920"/>
    </source>
</evidence>
<proteinExistence type="predicted"/>
<dbReference type="Proteomes" id="UP000789920">
    <property type="component" value="Unassembled WGS sequence"/>
</dbReference>
<gene>
    <name evidence="1" type="ORF">RPERSI_LOCUS17189</name>
</gene>
<keyword evidence="2" id="KW-1185">Reference proteome</keyword>
<sequence>EFDLMSFNANETCDSEPEDTHNLSDSLELIKASATKLEQASEHNPQQTIDPTKHYKFSSQKIRCPWKLNVSYQKAANCVKINLFNNNHSHTCTSMINQIALQFHKLTPEMLANIKKYITQGRLDSASIYPLIKHNYPIHPLQKQDLYNTVYTIWKNNNPGDIDVFLMFQTLLT</sequence>
<organism evidence="1 2">
    <name type="scientific">Racocetra persica</name>
    <dbReference type="NCBI Taxonomy" id="160502"/>
    <lineage>
        <taxon>Eukaryota</taxon>
        <taxon>Fungi</taxon>
        <taxon>Fungi incertae sedis</taxon>
        <taxon>Mucoromycota</taxon>
        <taxon>Glomeromycotina</taxon>
        <taxon>Glomeromycetes</taxon>
        <taxon>Diversisporales</taxon>
        <taxon>Gigasporaceae</taxon>
        <taxon>Racocetra</taxon>
    </lineage>
</organism>